<reference evidence="3" key="1">
    <citation type="submission" date="2016-11" db="EMBL/GenBank/DDBJ databases">
        <authorList>
            <person name="Varghese N."/>
            <person name="Submissions S."/>
        </authorList>
    </citation>
    <scope>NUCLEOTIDE SEQUENCE [LARGE SCALE GENOMIC DNA]</scope>
    <source>
        <strain evidence="3">USBA-503</strain>
    </source>
</reference>
<proteinExistence type="predicted"/>
<dbReference type="STRING" id="1830138.SAMN05443507_11135"/>
<feature type="compositionally biased region" description="Low complexity" evidence="1">
    <location>
        <begin position="20"/>
        <end position="34"/>
    </location>
</feature>
<evidence type="ECO:0000256" key="1">
    <source>
        <dbReference type="SAM" id="MobiDB-lite"/>
    </source>
</evidence>
<dbReference type="AlphaFoldDB" id="A0A1M6R1M7"/>
<dbReference type="InterPro" id="IPR021617">
    <property type="entry name" value="DUF3231"/>
</dbReference>
<feature type="compositionally biased region" description="Polar residues" evidence="1">
    <location>
        <begin position="1"/>
        <end position="19"/>
    </location>
</feature>
<dbReference type="InterPro" id="IPR012347">
    <property type="entry name" value="Ferritin-like"/>
</dbReference>
<dbReference type="Gene3D" id="1.20.1260.10">
    <property type="match status" value="2"/>
</dbReference>
<sequence length="367" mass="40813">MAETSGATITSASTKQTDGTPQPTTNPNKNNNSTPPTPGVAKAGTLVSSEVASLWSTYMNDSMSLCLMAHFAASSLPQDFQPILQKAQNFANRHLEWIRQSFQNTDYPIPIGFPVSDINRLAQPVFLHPFPAYYLYSMARIGLVSYAGSLSSSYTQEVRDFFSICLQESSELTNQLCNYLDQLGLLERAPYSQSSNHVYHVNDRTFLGSPFHRTRPLTVLEITHLHMNLVRSAFTKALLLGFAQTANDPAVQKILTDGVHLFQKHFDTLHHKLSEDFLPSPGLLDDYVSPSDTFTFALPLILFHTSELLAGAIGNYGLALGASPRQDIAVMYGKLMISMGKYAKHCMKFVIDRGWMEEPPMVPKRLQ</sequence>
<name>A0A1M6R1M7_9BACL</name>
<organism evidence="2 3">
    <name type="scientific">Alicyclobacillus tolerans</name>
    <dbReference type="NCBI Taxonomy" id="90970"/>
    <lineage>
        <taxon>Bacteria</taxon>
        <taxon>Bacillati</taxon>
        <taxon>Bacillota</taxon>
        <taxon>Bacilli</taxon>
        <taxon>Bacillales</taxon>
        <taxon>Alicyclobacillaceae</taxon>
        <taxon>Alicyclobacillus</taxon>
    </lineage>
</organism>
<dbReference type="Proteomes" id="UP000184016">
    <property type="component" value="Unassembled WGS sequence"/>
</dbReference>
<dbReference type="Pfam" id="PF11553">
    <property type="entry name" value="DUF3231"/>
    <property type="match status" value="2"/>
</dbReference>
<gene>
    <name evidence="2" type="ORF">SAMN05443507_11135</name>
</gene>
<protein>
    <recommendedName>
        <fullName evidence="4">DUF3231 family protein</fullName>
    </recommendedName>
</protein>
<evidence type="ECO:0000313" key="2">
    <source>
        <dbReference type="EMBL" id="SHK26401.1"/>
    </source>
</evidence>
<dbReference type="RefSeq" id="WP_072873990.1">
    <property type="nucleotide sequence ID" value="NZ_FRAF01000011.1"/>
</dbReference>
<evidence type="ECO:0008006" key="4">
    <source>
        <dbReference type="Google" id="ProtNLM"/>
    </source>
</evidence>
<keyword evidence="3" id="KW-1185">Reference proteome</keyword>
<feature type="region of interest" description="Disordered" evidence="1">
    <location>
        <begin position="1"/>
        <end position="42"/>
    </location>
</feature>
<dbReference type="SMR" id="A0A1M6R1M7"/>
<evidence type="ECO:0000313" key="3">
    <source>
        <dbReference type="Proteomes" id="UP000184016"/>
    </source>
</evidence>
<dbReference type="EMBL" id="FRAF01000011">
    <property type="protein sequence ID" value="SHK26401.1"/>
    <property type="molecule type" value="Genomic_DNA"/>
</dbReference>
<accession>A0A1M6R1M7</accession>